<dbReference type="GO" id="GO:0004519">
    <property type="term" value="F:endonuclease activity"/>
    <property type="evidence" value="ECO:0007669"/>
    <property type="project" value="UniProtKB-KW"/>
</dbReference>
<dbReference type="InterPro" id="IPR051916">
    <property type="entry name" value="GPI-anchor_lipid_remodeler"/>
</dbReference>
<dbReference type="EMBL" id="AP018712">
    <property type="protein sequence ID" value="BBE30191.1"/>
    <property type="molecule type" value="Genomic_DNA"/>
</dbReference>
<sequence length="347" mass="39723">MKKVLKVSLWILSILVVAVIAFFGFYTAVDFKPNKVIKLNVTSNGKSIDKNELTLMTWNLGYMGMGKEIDFFMDGGTQSNPKKENVERNLKGILNFISTHNADFYLLQEVDKNSKRSYHIDESKEIAKALNNYAYSFAVNYKNPYVPVPLSDPMGKVLSGLFTLGKYTPSSATRYALPGEYGWPIKLVQLDRCIQEWRFPYKDKELVIINTHNSAFDDGSLRKTQMGFLKDKLLSEYKKGNYVIIGGDWNMVPPGVPLNNFKSEQKIPSWIIEISKDWPDKGWKWNYDIKTPSIRNDDIPYTPGKNYTTIIDSFLTSPNIVVESINGYNLNFVYTDHNPVMIKVKLN</sequence>
<evidence type="ECO:0000313" key="4">
    <source>
        <dbReference type="Proteomes" id="UP000516361"/>
    </source>
</evidence>
<keyword evidence="1" id="KW-0472">Membrane</keyword>
<dbReference type="InterPro" id="IPR005135">
    <property type="entry name" value="Endo/exonuclease/phosphatase"/>
</dbReference>
<dbReference type="PANTHER" id="PTHR14859:SF1">
    <property type="entry name" value="PGAP2-INTERACTING PROTEIN"/>
    <property type="match status" value="1"/>
</dbReference>
<dbReference type="InterPro" id="IPR036691">
    <property type="entry name" value="Endo/exonu/phosph_ase_sf"/>
</dbReference>
<dbReference type="RefSeq" id="WP_190615317.1">
    <property type="nucleotide sequence ID" value="NZ_AP018712.1"/>
</dbReference>
<dbReference type="AlphaFoldDB" id="A0A7G1G1R3"/>
<dbReference type="KEGG" id="ocy:OSSY52_03320"/>
<evidence type="ECO:0000256" key="1">
    <source>
        <dbReference type="SAM" id="Phobius"/>
    </source>
</evidence>
<keyword evidence="3" id="KW-0378">Hydrolase</keyword>
<dbReference type="PANTHER" id="PTHR14859">
    <property type="entry name" value="CALCOFLUOR WHITE HYPERSENSITIVE PROTEIN PRECURSOR"/>
    <property type="match status" value="1"/>
</dbReference>
<evidence type="ECO:0000313" key="3">
    <source>
        <dbReference type="EMBL" id="BBE30191.1"/>
    </source>
</evidence>
<feature type="transmembrane region" description="Helical" evidence="1">
    <location>
        <begin position="7"/>
        <end position="29"/>
    </location>
</feature>
<reference evidence="3 4" key="1">
    <citation type="submission" date="2018-06" db="EMBL/GenBank/DDBJ databases">
        <title>Genome sequencing of Oceanotoga sp. sy52.</title>
        <authorList>
            <person name="Mori K."/>
        </authorList>
    </citation>
    <scope>NUCLEOTIDE SEQUENCE [LARGE SCALE GENOMIC DNA]</scope>
    <source>
        <strain evidence="4">sy52</strain>
    </source>
</reference>
<protein>
    <submittedName>
        <fullName evidence="3">Endonuclease</fullName>
    </submittedName>
</protein>
<proteinExistence type="predicted"/>
<keyword evidence="1" id="KW-1133">Transmembrane helix</keyword>
<dbReference type="GO" id="GO:0016020">
    <property type="term" value="C:membrane"/>
    <property type="evidence" value="ECO:0007669"/>
    <property type="project" value="GOC"/>
</dbReference>
<dbReference type="Gene3D" id="3.60.10.10">
    <property type="entry name" value="Endonuclease/exonuclease/phosphatase"/>
    <property type="match status" value="1"/>
</dbReference>
<dbReference type="GO" id="GO:0006506">
    <property type="term" value="P:GPI anchor biosynthetic process"/>
    <property type="evidence" value="ECO:0007669"/>
    <property type="project" value="TreeGrafter"/>
</dbReference>
<dbReference type="InParanoid" id="A0A7G1G1R3"/>
<feature type="domain" description="Endonuclease/exonuclease/phosphatase" evidence="2">
    <location>
        <begin position="56"/>
        <end position="288"/>
    </location>
</feature>
<keyword evidence="3" id="KW-0255">Endonuclease</keyword>
<dbReference type="Proteomes" id="UP000516361">
    <property type="component" value="Chromosome"/>
</dbReference>
<accession>A0A7G1G1R3</accession>
<dbReference type="Pfam" id="PF03372">
    <property type="entry name" value="Exo_endo_phos"/>
    <property type="match status" value="1"/>
</dbReference>
<organism evidence="3 4">
    <name type="scientific">Tepiditoga spiralis</name>
    <dbReference type="NCBI Taxonomy" id="2108365"/>
    <lineage>
        <taxon>Bacteria</taxon>
        <taxon>Thermotogati</taxon>
        <taxon>Thermotogota</taxon>
        <taxon>Thermotogae</taxon>
        <taxon>Petrotogales</taxon>
        <taxon>Petrotogaceae</taxon>
        <taxon>Tepiditoga</taxon>
    </lineage>
</organism>
<keyword evidence="4" id="KW-1185">Reference proteome</keyword>
<name>A0A7G1G1R3_9BACT</name>
<dbReference type="SUPFAM" id="SSF56219">
    <property type="entry name" value="DNase I-like"/>
    <property type="match status" value="1"/>
</dbReference>
<gene>
    <name evidence="3" type="ORF">OSSY52_03320</name>
</gene>
<keyword evidence="1" id="KW-0812">Transmembrane</keyword>
<evidence type="ECO:0000259" key="2">
    <source>
        <dbReference type="Pfam" id="PF03372"/>
    </source>
</evidence>
<keyword evidence="3" id="KW-0540">Nuclease</keyword>